<dbReference type="InterPro" id="IPR003382">
    <property type="entry name" value="Flavoprotein"/>
</dbReference>
<dbReference type="AlphaFoldDB" id="A0AAD3TR45"/>
<dbReference type="GO" id="GO:0071513">
    <property type="term" value="C:phosphopantothenoylcysteine decarboxylase complex"/>
    <property type="evidence" value="ECO:0007669"/>
    <property type="project" value="TreeGrafter"/>
</dbReference>
<dbReference type="Gene3D" id="3.40.50.1950">
    <property type="entry name" value="Flavin prenyltransferase-like"/>
    <property type="match status" value="1"/>
</dbReference>
<feature type="domain" description="Flavoprotein" evidence="4">
    <location>
        <begin position="41"/>
        <end position="231"/>
    </location>
</feature>
<dbReference type="GO" id="GO:0004633">
    <property type="term" value="F:phosphopantothenoylcysteine decarboxylase activity"/>
    <property type="evidence" value="ECO:0007669"/>
    <property type="project" value="TreeGrafter"/>
</dbReference>
<organism evidence="5 6">
    <name type="scientific">Cutaneotrichosporon spelunceum</name>
    <dbReference type="NCBI Taxonomy" id="1672016"/>
    <lineage>
        <taxon>Eukaryota</taxon>
        <taxon>Fungi</taxon>
        <taxon>Dikarya</taxon>
        <taxon>Basidiomycota</taxon>
        <taxon>Agaricomycotina</taxon>
        <taxon>Tremellomycetes</taxon>
        <taxon>Trichosporonales</taxon>
        <taxon>Trichosporonaceae</taxon>
        <taxon>Cutaneotrichosporon</taxon>
    </lineage>
</organism>
<evidence type="ECO:0000256" key="3">
    <source>
        <dbReference type="SAM" id="MobiDB-lite"/>
    </source>
</evidence>
<dbReference type="SUPFAM" id="SSF52507">
    <property type="entry name" value="Homo-oligomeric flavin-containing Cys decarboxylases, HFCD"/>
    <property type="match status" value="1"/>
</dbReference>
<dbReference type="GO" id="GO:0010181">
    <property type="term" value="F:FMN binding"/>
    <property type="evidence" value="ECO:0007669"/>
    <property type="project" value="TreeGrafter"/>
</dbReference>
<dbReference type="EMBL" id="BTCM01000002">
    <property type="protein sequence ID" value="GMK55114.1"/>
    <property type="molecule type" value="Genomic_DNA"/>
</dbReference>
<feature type="compositionally biased region" description="Basic and acidic residues" evidence="3">
    <location>
        <begin position="314"/>
        <end position="325"/>
    </location>
</feature>
<feature type="region of interest" description="Disordered" evidence="3">
    <location>
        <begin position="237"/>
        <end position="259"/>
    </location>
</feature>
<comment type="caution">
    <text evidence="5">The sequence shown here is derived from an EMBL/GenBank/DDBJ whole genome shotgun (WGS) entry which is preliminary data.</text>
</comment>
<keyword evidence="1" id="KW-0173">Coenzyme A biosynthesis</keyword>
<gene>
    <name evidence="5" type="ORF">CspeluHIS016_0201700</name>
</gene>
<feature type="region of interest" description="Disordered" evidence="3">
    <location>
        <begin position="314"/>
        <end position="333"/>
    </location>
</feature>
<sequence length="407" mass="44198">MAPPAPYTYCPPRIQIRPPIKARAPFRAGDNRPQEYDGKFRVVLVSSDSPASAVMPSLVGSLCRDPSFDLQVVATLPSLRYYTQRALDDAVKAVWNIQDDESFDWGVRRWTDTDEAETWTKPDDPVLASELARWADLVVVVPCSADMLAKTVNGFSDNLGLALLRSLPSTTPTLLCPAMTAEMHANVFTQKHTITARASGFIILGPQGTAKNSSPGEMTDWRDIVNAIQDMAALHQMRQAQAAAERSGDPSSGPALSGYQPTYMSGAVVRHPVSDPLTLMSAIGKAGSPARVFGESETAERKVEEMVVDKDLVYSEDKEEDKPQDTGKTVGIPDGFKVFRPGWGESEPMMAPEHFMLPTPGLPTTAPGRINLGPRAESVRAPHQQAAVDHWRSLSETGNVFGSKANP</sequence>
<protein>
    <recommendedName>
        <fullName evidence="4">Flavoprotein domain-containing protein</fullName>
    </recommendedName>
</protein>
<dbReference type="InterPro" id="IPR036551">
    <property type="entry name" value="Flavin_trans-like"/>
</dbReference>
<proteinExistence type="inferred from homology"/>
<evidence type="ECO:0000259" key="4">
    <source>
        <dbReference type="Pfam" id="PF02441"/>
    </source>
</evidence>
<accession>A0AAD3TR45</accession>
<evidence type="ECO:0000256" key="2">
    <source>
        <dbReference type="ARBA" id="ARBA00038350"/>
    </source>
</evidence>
<dbReference type="Pfam" id="PF02441">
    <property type="entry name" value="Flavoprotein"/>
    <property type="match status" value="1"/>
</dbReference>
<reference evidence="5" key="2">
    <citation type="submission" date="2023-06" db="EMBL/GenBank/DDBJ databases">
        <authorList>
            <person name="Kobayashi Y."/>
            <person name="Kayamori A."/>
            <person name="Aoki K."/>
            <person name="Shiwa Y."/>
            <person name="Fujita N."/>
            <person name="Sugita T."/>
            <person name="Iwasaki W."/>
            <person name="Tanaka N."/>
            <person name="Takashima M."/>
        </authorList>
    </citation>
    <scope>NUCLEOTIDE SEQUENCE</scope>
    <source>
        <strain evidence="5">HIS016</strain>
    </source>
</reference>
<reference evidence="5" key="1">
    <citation type="journal article" date="2023" name="BMC Genomics">
        <title>Chromosome-level genome assemblies of Cutaneotrichosporon spp. (Trichosporonales, Basidiomycota) reveal imbalanced evolution between nucleotide sequences and chromosome synteny.</title>
        <authorList>
            <person name="Kobayashi Y."/>
            <person name="Kayamori A."/>
            <person name="Aoki K."/>
            <person name="Shiwa Y."/>
            <person name="Matsutani M."/>
            <person name="Fujita N."/>
            <person name="Sugita T."/>
            <person name="Iwasaki W."/>
            <person name="Tanaka N."/>
            <person name="Takashima M."/>
        </authorList>
    </citation>
    <scope>NUCLEOTIDE SEQUENCE</scope>
    <source>
        <strain evidence="5">HIS016</strain>
    </source>
</reference>
<dbReference type="GO" id="GO:0015937">
    <property type="term" value="P:coenzyme A biosynthetic process"/>
    <property type="evidence" value="ECO:0007669"/>
    <property type="project" value="UniProtKB-KW"/>
</dbReference>
<evidence type="ECO:0000313" key="5">
    <source>
        <dbReference type="EMBL" id="GMK55114.1"/>
    </source>
</evidence>
<evidence type="ECO:0000256" key="1">
    <source>
        <dbReference type="ARBA" id="ARBA00022993"/>
    </source>
</evidence>
<dbReference type="PANTHER" id="PTHR14359:SF6">
    <property type="entry name" value="PHOSPHOPANTOTHENOYLCYSTEINE DECARBOXYLASE"/>
    <property type="match status" value="1"/>
</dbReference>
<name>A0AAD3TR45_9TREE</name>
<dbReference type="Proteomes" id="UP001222932">
    <property type="component" value="Unassembled WGS sequence"/>
</dbReference>
<comment type="similarity">
    <text evidence="2">Belongs to the HFCD (homooligomeric flavin containing Cys decarboxylase) superfamily.</text>
</comment>
<evidence type="ECO:0000313" key="6">
    <source>
        <dbReference type="Proteomes" id="UP001222932"/>
    </source>
</evidence>
<keyword evidence="6" id="KW-1185">Reference proteome</keyword>
<dbReference type="PANTHER" id="PTHR14359">
    <property type="entry name" value="HOMO-OLIGOMERIC FLAVIN CONTAINING CYS DECARBOXYLASE FAMILY"/>
    <property type="match status" value="1"/>
</dbReference>